<dbReference type="CDD" id="cd13214">
    <property type="entry name" value="PH-GRAM_WBP2"/>
    <property type="match status" value="1"/>
</dbReference>
<accession>A0A3F2RSI9</accession>
<dbReference type="GO" id="GO:0005634">
    <property type="term" value="C:nucleus"/>
    <property type="evidence" value="ECO:0007669"/>
    <property type="project" value="TreeGrafter"/>
</dbReference>
<dbReference type="PANTHER" id="PTHR31606">
    <property type="entry name" value="WW DOMAIN BINDING PROTEIN 2, ISOFORM E"/>
    <property type="match status" value="1"/>
</dbReference>
<dbReference type="Proteomes" id="UP000277300">
    <property type="component" value="Unassembled WGS sequence"/>
</dbReference>
<dbReference type="EMBL" id="MBDO02000097">
    <property type="protein sequence ID" value="RLN63389.1"/>
    <property type="molecule type" value="Genomic_DNA"/>
</dbReference>
<dbReference type="AlphaFoldDB" id="A0A3F2RSI9"/>
<reference evidence="3 4" key="1">
    <citation type="submission" date="2018-07" db="EMBL/GenBank/DDBJ databases">
        <title>Genome sequencing of oomycete isolates from Chile give support for New Zealand origin for Phytophthora kernoviae and make available the first Nothophytophthora sp. genome.</title>
        <authorList>
            <person name="Studholme D.J."/>
            <person name="Sanfuentes E."/>
            <person name="Panda P."/>
            <person name="Hill R."/>
            <person name="Sambles C."/>
            <person name="Grant M."/>
            <person name="Williams N.M."/>
            <person name="Mcdougal R.L."/>
        </authorList>
    </citation>
    <scope>NUCLEOTIDE SEQUENCE [LARGE SCALE GENOMIC DNA]</scope>
    <source>
        <strain evidence="1">Chile6</strain>
        <strain evidence="2">Chile7</strain>
    </source>
</reference>
<dbReference type="GO" id="GO:0031490">
    <property type="term" value="F:chromatin DNA binding"/>
    <property type="evidence" value="ECO:0007669"/>
    <property type="project" value="TreeGrafter"/>
</dbReference>
<dbReference type="Proteomes" id="UP000284657">
    <property type="component" value="Unassembled WGS sequence"/>
</dbReference>
<proteinExistence type="predicted"/>
<evidence type="ECO:0008006" key="5">
    <source>
        <dbReference type="Google" id="ProtNLM"/>
    </source>
</evidence>
<organism evidence="1 3">
    <name type="scientific">Phytophthora kernoviae</name>
    <dbReference type="NCBI Taxonomy" id="325452"/>
    <lineage>
        <taxon>Eukaryota</taxon>
        <taxon>Sar</taxon>
        <taxon>Stramenopiles</taxon>
        <taxon>Oomycota</taxon>
        <taxon>Peronosporomycetes</taxon>
        <taxon>Peronosporales</taxon>
        <taxon>Peronosporaceae</taxon>
        <taxon>Phytophthora</taxon>
    </lineage>
</organism>
<dbReference type="InterPro" id="IPR044852">
    <property type="entry name" value="WBP2-like"/>
</dbReference>
<dbReference type="GO" id="GO:0003713">
    <property type="term" value="F:transcription coactivator activity"/>
    <property type="evidence" value="ECO:0007669"/>
    <property type="project" value="InterPro"/>
</dbReference>
<dbReference type="PANTHER" id="PTHR31606:SF1">
    <property type="entry name" value="WW DOMAIN BINDING PROTEIN 2, ISOFORM E"/>
    <property type="match status" value="1"/>
</dbReference>
<sequence length="182" mass="20389">MSFKPELFEDDEGKKLPLANQDELFILQRAKITFQCKTPEHVFKGKGRIYCTTQRIIFVAEKGATQNGFFFEAFEILLVKMTDEKFNQPIFGACSISGLVAPSSESDGSSNFAWKVTFANGGTGVVLPVFLRLMEKRKKKETIDMNFVHSQKKAFVDPNDPTVIYIAQPIKPANTGETVHTS</sequence>
<evidence type="ECO:0000313" key="4">
    <source>
        <dbReference type="Proteomes" id="UP000284657"/>
    </source>
</evidence>
<evidence type="ECO:0000313" key="1">
    <source>
        <dbReference type="EMBL" id="RLN63389.1"/>
    </source>
</evidence>
<comment type="caution">
    <text evidence="1">The sequence shown here is derived from an EMBL/GenBank/DDBJ whole genome shotgun (WGS) entry which is preliminary data.</text>
</comment>
<evidence type="ECO:0000313" key="3">
    <source>
        <dbReference type="Proteomes" id="UP000277300"/>
    </source>
</evidence>
<dbReference type="EMBL" id="MBAD02000318">
    <property type="protein sequence ID" value="RLN69878.1"/>
    <property type="molecule type" value="Genomic_DNA"/>
</dbReference>
<evidence type="ECO:0000313" key="2">
    <source>
        <dbReference type="EMBL" id="RLN69878.1"/>
    </source>
</evidence>
<dbReference type="OrthoDB" id="1259151at2759"/>
<protein>
    <recommendedName>
        <fullName evidence="5">GRAM domain-containing protein</fullName>
    </recommendedName>
</protein>
<gene>
    <name evidence="2" type="ORF">BBJ29_009551</name>
    <name evidence="1" type="ORF">BBP00_00004194</name>
</gene>
<dbReference type="SUPFAM" id="SSF50729">
    <property type="entry name" value="PH domain-like"/>
    <property type="match status" value="1"/>
</dbReference>
<name>A0A3F2RSI9_9STRA</name>